<keyword evidence="3" id="KW-1185">Reference proteome</keyword>
<sequence length="195" mass="22345">MKDIIRFTKNLSCRLEFTQKINLPTTAKVIKNKFDQIQSSSISSLVSKNKRLKFDYTYSVERSVLRFLGIKRVKNIINLGELSGEPDAIDFDTKKVIEVKTTRLNVESYSSPVMEVLMKGSLQVLMYSALVVLKGVLNYAIPSLVIAHFSLVDDRRAVVTRIFEFRPMYYEVDVITKDLAEKIANEYFKKSSSIL</sequence>
<gene>
    <name evidence="2" type="ORF">KN1_09440</name>
</gene>
<dbReference type="Proteomes" id="UP000825123">
    <property type="component" value="Chromosome"/>
</dbReference>
<keyword evidence="1" id="KW-0472">Membrane</keyword>
<evidence type="ECO:0000256" key="1">
    <source>
        <dbReference type="SAM" id="Phobius"/>
    </source>
</evidence>
<keyword evidence="1" id="KW-1133">Transmembrane helix</keyword>
<dbReference type="KEGG" id="csty:KN1_09440"/>
<proteinExistence type="predicted"/>
<feature type="transmembrane region" description="Helical" evidence="1">
    <location>
        <begin position="124"/>
        <end position="151"/>
    </location>
</feature>
<evidence type="ECO:0000313" key="3">
    <source>
        <dbReference type="Proteomes" id="UP000825123"/>
    </source>
</evidence>
<organism evidence="2 3">
    <name type="scientific">Stygiolobus caldivivus</name>
    <dbReference type="NCBI Taxonomy" id="2824673"/>
    <lineage>
        <taxon>Archaea</taxon>
        <taxon>Thermoproteota</taxon>
        <taxon>Thermoprotei</taxon>
        <taxon>Sulfolobales</taxon>
        <taxon>Sulfolobaceae</taxon>
        <taxon>Stygiolobus</taxon>
    </lineage>
</organism>
<dbReference type="EMBL" id="AP024597">
    <property type="protein sequence ID" value="BCU69647.1"/>
    <property type="molecule type" value="Genomic_DNA"/>
</dbReference>
<keyword evidence="1" id="KW-0812">Transmembrane</keyword>
<evidence type="ECO:0000313" key="2">
    <source>
        <dbReference type="EMBL" id="BCU69647.1"/>
    </source>
</evidence>
<dbReference type="AlphaFoldDB" id="A0A8D5ZIX0"/>
<protein>
    <submittedName>
        <fullName evidence="2">Uncharacterized protein</fullName>
    </submittedName>
</protein>
<name>A0A8D5ZIX0_9CREN</name>
<reference evidence="2 3" key="1">
    <citation type="submission" date="2021-04" db="EMBL/GenBank/DDBJ databases">
        <title>Complete genome sequence of Stygiolobus sp. KN-1.</title>
        <authorList>
            <person name="Nakamura K."/>
            <person name="Sakai H."/>
            <person name="Kurosawa N."/>
        </authorList>
    </citation>
    <scope>NUCLEOTIDE SEQUENCE [LARGE SCALE GENOMIC DNA]</scope>
    <source>
        <strain evidence="2 3">KN-1</strain>
    </source>
</reference>
<dbReference type="GeneID" id="66162693"/>
<accession>A0A8D5ZIX0</accession>
<dbReference type="RefSeq" id="WP_221289645.1">
    <property type="nucleotide sequence ID" value="NZ_AP024597.1"/>
</dbReference>